<comment type="caution">
    <text evidence="15">The sequence shown here is derived from an EMBL/GenBank/DDBJ whole genome shotgun (WGS) entry which is preliminary data.</text>
</comment>
<dbReference type="GO" id="GO:0020037">
    <property type="term" value="F:heme binding"/>
    <property type="evidence" value="ECO:0007669"/>
    <property type="project" value="TreeGrafter"/>
</dbReference>
<keyword evidence="4" id="KW-1003">Cell membrane</keyword>
<sequence>MSGSLKSGRYGSLSIALHWLMLLLIAVVYACIELRGYYPKGSDIREGMKALHFMLGLTVLALVIIRVIARIVGTTPRITPEPKAWQRFLSRSVHLALYLFMIFMPVAGWLVLSASGKPIPFFGLVLPPLMGENSDAAHQIKELHETVGTIGYYLIGLHALAALVHHYVMKDDTLRRMLPWRA</sequence>
<feature type="transmembrane region" description="Helical" evidence="13">
    <location>
        <begin position="150"/>
        <end position="168"/>
    </location>
</feature>
<dbReference type="Gene3D" id="1.20.950.20">
    <property type="entry name" value="Transmembrane di-heme cytochromes, Chain C"/>
    <property type="match status" value="1"/>
</dbReference>
<dbReference type="PROSITE" id="PS51257">
    <property type="entry name" value="PROKAR_LIPOPROTEIN"/>
    <property type="match status" value="1"/>
</dbReference>
<evidence type="ECO:0000256" key="13">
    <source>
        <dbReference type="SAM" id="Phobius"/>
    </source>
</evidence>
<dbReference type="GO" id="GO:0022904">
    <property type="term" value="P:respiratory electron transport chain"/>
    <property type="evidence" value="ECO:0007669"/>
    <property type="project" value="InterPro"/>
</dbReference>
<comment type="cofactor">
    <cofactor evidence="1">
        <name>heme b</name>
        <dbReference type="ChEBI" id="CHEBI:60344"/>
    </cofactor>
</comment>
<evidence type="ECO:0000256" key="4">
    <source>
        <dbReference type="ARBA" id="ARBA00022475"/>
    </source>
</evidence>
<evidence type="ECO:0000256" key="1">
    <source>
        <dbReference type="ARBA" id="ARBA00001970"/>
    </source>
</evidence>
<evidence type="ECO:0000313" key="16">
    <source>
        <dbReference type="Proteomes" id="UP000319897"/>
    </source>
</evidence>
<keyword evidence="6 13" id="KW-0812">Transmembrane</keyword>
<evidence type="ECO:0000256" key="8">
    <source>
        <dbReference type="ARBA" id="ARBA00022982"/>
    </source>
</evidence>
<organism evidence="15 16">
    <name type="scientific">Sandaracinobacter neustonicus</name>
    <dbReference type="NCBI Taxonomy" id="1715348"/>
    <lineage>
        <taxon>Bacteria</taxon>
        <taxon>Pseudomonadati</taxon>
        <taxon>Pseudomonadota</taxon>
        <taxon>Alphaproteobacteria</taxon>
        <taxon>Sphingomonadales</taxon>
        <taxon>Sphingosinicellaceae</taxon>
        <taxon>Sandaracinobacter</taxon>
    </lineage>
</organism>
<dbReference type="InterPro" id="IPR052168">
    <property type="entry name" value="Cytochrome_b561_oxidase"/>
</dbReference>
<keyword evidence="5" id="KW-0349">Heme</keyword>
<evidence type="ECO:0000256" key="2">
    <source>
        <dbReference type="ARBA" id="ARBA00004651"/>
    </source>
</evidence>
<evidence type="ECO:0000259" key="14">
    <source>
        <dbReference type="Pfam" id="PF01292"/>
    </source>
</evidence>
<feature type="transmembrane region" description="Helical" evidence="13">
    <location>
        <begin position="93"/>
        <end position="112"/>
    </location>
</feature>
<proteinExistence type="inferred from homology"/>
<comment type="subcellular location">
    <subcellularLocation>
        <location evidence="2">Cell membrane</location>
        <topology evidence="2">Multi-pass membrane protein</topology>
    </subcellularLocation>
</comment>
<dbReference type="GO" id="GO:0005886">
    <property type="term" value="C:plasma membrane"/>
    <property type="evidence" value="ECO:0007669"/>
    <property type="project" value="UniProtKB-SubCell"/>
</dbReference>
<dbReference type="OrthoDB" id="1247465at2"/>
<comment type="similarity">
    <text evidence="12">Belongs to the cytochrome b561 family.</text>
</comment>
<keyword evidence="7" id="KW-0479">Metal-binding</keyword>
<keyword evidence="11 13" id="KW-0472">Membrane</keyword>
<reference evidence="15 16" key="1">
    <citation type="submission" date="2019-06" db="EMBL/GenBank/DDBJ databases">
        <authorList>
            <person name="Lee I."/>
            <person name="Jang G.I."/>
            <person name="Hwang C.Y."/>
        </authorList>
    </citation>
    <scope>NUCLEOTIDE SEQUENCE [LARGE SCALE GENOMIC DNA]</scope>
    <source>
        <strain evidence="15 16">PAMC 28131</strain>
    </source>
</reference>
<evidence type="ECO:0000256" key="10">
    <source>
        <dbReference type="ARBA" id="ARBA00023004"/>
    </source>
</evidence>
<evidence type="ECO:0000313" key="15">
    <source>
        <dbReference type="EMBL" id="TPE64494.1"/>
    </source>
</evidence>
<dbReference type="Proteomes" id="UP000319897">
    <property type="component" value="Unassembled WGS sequence"/>
</dbReference>
<keyword evidence="16" id="KW-1185">Reference proteome</keyword>
<evidence type="ECO:0000256" key="3">
    <source>
        <dbReference type="ARBA" id="ARBA00022448"/>
    </source>
</evidence>
<dbReference type="AlphaFoldDB" id="A0A501XWL6"/>
<evidence type="ECO:0000256" key="11">
    <source>
        <dbReference type="ARBA" id="ARBA00023136"/>
    </source>
</evidence>
<gene>
    <name evidence="15" type="ORF">FJQ54_01130</name>
</gene>
<evidence type="ECO:0000256" key="12">
    <source>
        <dbReference type="ARBA" id="ARBA00037975"/>
    </source>
</evidence>
<feature type="transmembrane region" description="Helical" evidence="13">
    <location>
        <begin position="12"/>
        <end position="30"/>
    </location>
</feature>
<dbReference type="Pfam" id="PF01292">
    <property type="entry name" value="Ni_hydr_CYTB"/>
    <property type="match status" value="1"/>
</dbReference>
<keyword evidence="3" id="KW-0813">Transport</keyword>
<dbReference type="GO" id="GO:0046872">
    <property type="term" value="F:metal ion binding"/>
    <property type="evidence" value="ECO:0007669"/>
    <property type="project" value="UniProtKB-KW"/>
</dbReference>
<name>A0A501XWL6_9SPHN</name>
<dbReference type="EMBL" id="VFSU01000010">
    <property type="protein sequence ID" value="TPE64494.1"/>
    <property type="molecule type" value="Genomic_DNA"/>
</dbReference>
<accession>A0A501XWL6</accession>
<dbReference type="InterPro" id="IPR011577">
    <property type="entry name" value="Cyt_b561_bac/Ni-Hgenase"/>
</dbReference>
<evidence type="ECO:0000256" key="9">
    <source>
        <dbReference type="ARBA" id="ARBA00022989"/>
    </source>
</evidence>
<evidence type="ECO:0000256" key="7">
    <source>
        <dbReference type="ARBA" id="ARBA00022723"/>
    </source>
</evidence>
<keyword evidence="9 13" id="KW-1133">Transmembrane helix</keyword>
<keyword evidence="10" id="KW-0408">Iron</keyword>
<evidence type="ECO:0000256" key="6">
    <source>
        <dbReference type="ARBA" id="ARBA00022692"/>
    </source>
</evidence>
<dbReference type="GO" id="GO:0009055">
    <property type="term" value="F:electron transfer activity"/>
    <property type="evidence" value="ECO:0007669"/>
    <property type="project" value="InterPro"/>
</dbReference>
<evidence type="ECO:0000256" key="5">
    <source>
        <dbReference type="ARBA" id="ARBA00022617"/>
    </source>
</evidence>
<keyword evidence="8" id="KW-0249">Electron transport</keyword>
<dbReference type="PANTHER" id="PTHR30529">
    <property type="entry name" value="CYTOCHROME B561"/>
    <property type="match status" value="1"/>
</dbReference>
<dbReference type="SUPFAM" id="SSF81342">
    <property type="entry name" value="Transmembrane di-heme cytochromes"/>
    <property type="match status" value="1"/>
</dbReference>
<dbReference type="InterPro" id="IPR016174">
    <property type="entry name" value="Di-haem_cyt_TM"/>
</dbReference>
<feature type="domain" description="Cytochrome b561 bacterial/Ni-hydrogenase" evidence="14">
    <location>
        <begin position="9"/>
        <end position="179"/>
    </location>
</feature>
<feature type="transmembrane region" description="Helical" evidence="13">
    <location>
        <begin position="50"/>
        <end position="72"/>
    </location>
</feature>
<dbReference type="PANTHER" id="PTHR30529:SF3">
    <property type="entry name" value="CYTOCHROME B561 HOMOLOG 1"/>
    <property type="match status" value="1"/>
</dbReference>
<protein>
    <submittedName>
        <fullName evidence="15">Cytochrome b</fullName>
    </submittedName>
</protein>